<dbReference type="Proteomes" id="UP000241118">
    <property type="component" value="Unassembled WGS sequence"/>
</dbReference>
<keyword evidence="4" id="KW-1185">Reference proteome</keyword>
<feature type="region of interest" description="Disordered" evidence="1">
    <location>
        <begin position="214"/>
        <end position="234"/>
    </location>
</feature>
<keyword evidence="2" id="KW-0472">Membrane</keyword>
<organism evidence="3 4">
    <name type="scientific">Saccharothrix carnea</name>
    <dbReference type="NCBI Taxonomy" id="1280637"/>
    <lineage>
        <taxon>Bacteria</taxon>
        <taxon>Bacillati</taxon>
        <taxon>Actinomycetota</taxon>
        <taxon>Actinomycetes</taxon>
        <taxon>Pseudonocardiales</taxon>
        <taxon>Pseudonocardiaceae</taxon>
        <taxon>Saccharothrix</taxon>
    </lineage>
</organism>
<evidence type="ECO:0000313" key="4">
    <source>
        <dbReference type="Proteomes" id="UP000241118"/>
    </source>
</evidence>
<keyword evidence="2" id="KW-0812">Transmembrane</keyword>
<feature type="transmembrane region" description="Helical" evidence="2">
    <location>
        <begin position="260"/>
        <end position="282"/>
    </location>
</feature>
<sequence>MVRCCALRPLSRHGAVTTASGDSTATGAWERSTTGSLRLCARLPDPGPWGSRRRLPNGHIGFKVVTRPLTGLPVRNGALNAQGWRVRQPQRHSSKCPLRPCGRSRRVDLLGDQGTLASGPGPSGRRRRHGARRATADGTRAGLHRCADKTPRTTVGPALDDRSLGRALGARHRAPRERPRLRGRRVVGGRADRARLSTRRWWRRRIRARPPRRWRHRDHSVDPRHRAEAPTGAQPVPHRLRRVADPCPGHVGRPGSTTAAIVNVVVGGAVAMVATVSVGVTYRRREPHS</sequence>
<dbReference type="AlphaFoldDB" id="A0A2P8IFW9"/>
<keyword evidence="2" id="KW-1133">Transmembrane helix</keyword>
<evidence type="ECO:0000256" key="2">
    <source>
        <dbReference type="SAM" id="Phobius"/>
    </source>
</evidence>
<feature type="region of interest" description="Disordered" evidence="1">
    <location>
        <begin position="110"/>
        <end position="142"/>
    </location>
</feature>
<dbReference type="EMBL" id="PYAX01000002">
    <property type="protein sequence ID" value="PSL57369.1"/>
    <property type="molecule type" value="Genomic_DNA"/>
</dbReference>
<feature type="compositionally biased region" description="Basic and acidic residues" evidence="1">
    <location>
        <begin position="219"/>
        <end position="228"/>
    </location>
</feature>
<comment type="caution">
    <text evidence="3">The sequence shown here is derived from an EMBL/GenBank/DDBJ whole genome shotgun (WGS) entry which is preliminary data.</text>
</comment>
<accession>A0A2P8IFW9</accession>
<reference evidence="3 4" key="1">
    <citation type="submission" date="2018-03" db="EMBL/GenBank/DDBJ databases">
        <title>Genomic Encyclopedia of Type Strains, Phase III (KMG-III): the genomes of soil and plant-associated and newly described type strains.</title>
        <authorList>
            <person name="Whitman W."/>
        </authorList>
    </citation>
    <scope>NUCLEOTIDE SEQUENCE [LARGE SCALE GENOMIC DNA]</scope>
    <source>
        <strain evidence="3 4">CGMCC 4.7097</strain>
    </source>
</reference>
<name>A0A2P8IFW9_SACCR</name>
<proteinExistence type="predicted"/>
<evidence type="ECO:0000256" key="1">
    <source>
        <dbReference type="SAM" id="MobiDB-lite"/>
    </source>
</evidence>
<protein>
    <submittedName>
        <fullName evidence="3">Uncharacterized protein</fullName>
    </submittedName>
</protein>
<gene>
    <name evidence="3" type="ORF">B0I31_102347</name>
</gene>
<evidence type="ECO:0000313" key="3">
    <source>
        <dbReference type="EMBL" id="PSL57369.1"/>
    </source>
</evidence>